<keyword evidence="9" id="KW-0735">Signal-anchor</keyword>
<evidence type="ECO:0000259" key="13">
    <source>
        <dbReference type="Pfam" id="PF02434"/>
    </source>
</evidence>
<dbReference type="OMA" id="ANGCHAR"/>
<comment type="subcellular location">
    <subcellularLocation>
        <location evidence="1">Membrane</location>
        <topology evidence="1">Single-pass type II membrane protein</topology>
    </subcellularLocation>
</comment>
<dbReference type="InterPro" id="IPR026050">
    <property type="entry name" value="C1GALT1/C1GALT1_chp1"/>
</dbReference>
<gene>
    <name evidence="14" type="ORF">SDRG_01365</name>
</gene>
<dbReference type="RefSeq" id="XP_008605108.1">
    <property type="nucleotide sequence ID" value="XM_008606886.1"/>
</dbReference>
<dbReference type="PANTHER" id="PTHR23033">
    <property type="entry name" value="BETA1,3-GALACTOSYLTRANSFERASE"/>
    <property type="match status" value="1"/>
</dbReference>
<evidence type="ECO:0000313" key="15">
    <source>
        <dbReference type="Proteomes" id="UP000030762"/>
    </source>
</evidence>
<evidence type="ECO:0000256" key="10">
    <source>
        <dbReference type="ARBA" id="ARBA00022989"/>
    </source>
</evidence>
<dbReference type="STRING" id="1156394.T0QT92"/>
<name>T0QT92_SAPDV</name>
<dbReference type="GeneID" id="19942092"/>
<evidence type="ECO:0000256" key="5">
    <source>
        <dbReference type="ARBA" id="ARBA00022676"/>
    </source>
</evidence>
<keyword evidence="15" id="KW-1185">Reference proteome</keyword>
<evidence type="ECO:0000256" key="4">
    <source>
        <dbReference type="ARBA" id="ARBA00012557"/>
    </source>
</evidence>
<feature type="domain" description="Fringe-like glycosyltransferase" evidence="13">
    <location>
        <begin position="76"/>
        <end position="245"/>
    </location>
</feature>
<accession>T0QT92</accession>
<dbReference type="GO" id="GO:0000166">
    <property type="term" value="F:nucleotide binding"/>
    <property type="evidence" value="ECO:0007669"/>
    <property type="project" value="UniProtKB-KW"/>
</dbReference>
<dbReference type="EMBL" id="JH767134">
    <property type="protein sequence ID" value="EQC41394.1"/>
    <property type="molecule type" value="Genomic_DNA"/>
</dbReference>
<evidence type="ECO:0000313" key="14">
    <source>
        <dbReference type="EMBL" id="EQC41394.1"/>
    </source>
</evidence>
<protein>
    <recommendedName>
        <fullName evidence="4">N-acetylgalactosaminide beta-1,3-galactosyltransferase</fullName>
        <ecNumber evidence="4">2.4.1.122</ecNumber>
    </recommendedName>
</protein>
<dbReference type="EC" id="2.4.1.122" evidence="4"/>
<dbReference type="eggNOG" id="KOG2246">
    <property type="taxonomic scope" value="Eukaryota"/>
</dbReference>
<dbReference type="InParanoid" id="T0QT92"/>
<dbReference type="PANTHER" id="PTHR23033:SF14">
    <property type="entry name" value="GLYCOPROTEIN-N-ACETYLGALACTOSAMINE 3-BETA-GALACTOSYLTRANSFERASE 1-RELATED"/>
    <property type="match status" value="1"/>
</dbReference>
<keyword evidence="7 12" id="KW-0812">Transmembrane</keyword>
<evidence type="ECO:0000256" key="11">
    <source>
        <dbReference type="ARBA" id="ARBA00023136"/>
    </source>
</evidence>
<evidence type="ECO:0000256" key="6">
    <source>
        <dbReference type="ARBA" id="ARBA00022679"/>
    </source>
</evidence>
<dbReference type="AlphaFoldDB" id="T0QT92"/>
<reference evidence="14 15" key="1">
    <citation type="submission" date="2012-04" db="EMBL/GenBank/DDBJ databases">
        <title>The Genome Sequence of Saprolegnia declina VS20.</title>
        <authorList>
            <consortium name="The Broad Institute Genome Sequencing Platform"/>
            <person name="Russ C."/>
            <person name="Nusbaum C."/>
            <person name="Tyler B."/>
            <person name="van West P."/>
            <person name="Dieguez-Uribeondo J."/>
            <person name="de Bruijn I."/>
            <person name="Tripathy S."/>
            <person name="Jiang R."/>
            <person name="Young S.K."/>
            <person name="Zeng Q."/>
            <person name="Gargeya S."/>
            <person name="Fitzgerald M."/>
            <person name="Haas B."/>
            <person name="Abouelleil A."/>
            <person name="Alvarado L."/>
            <person name="Arachchi H.M."/>
            <person name="Berlin A."/>
            <person name="Chapman S.B."/>
            <person name="Goldberg J."/>
            <person name="Griggs A."/>
            <person name="Gujja S."/>
            <person name="Hansen M."/>
            <person name="Howarth C."/>
            <person name="Imamovic A."/>
            <person name="Larimer J."/>
            <person name="McCowen C."/>
            <person name="Montmayeur A."/>
            <person name="Murphy C."/>
            <person name="Neiman D."/>
            <person name="Pearson M."/>
            <person name="Priest M."/>
            <person name="Roberts A."/>
            <person name="Saif S."/>
            <person name="Shea T."/>
            <person name="Sisk P."/>
            <person name="Sykes S."/>
            <person name="Wortman J."/>
            <person name="Nusbaum C."/>
            <person name="Birren B."/>
        </authorList>
    </citation>
    <scope>NUCLEOTIDE SEQUENCE [LARGE SCALE GENOMIC DNA]</scope>
    <source>
        <strain evidence="14 15">VS20</strain>
    </source>
</reference>
<comment type="pathway">
    <text evidence="2">Protein modification; protein glycosylation.</text>
</comment>
<keyword evidence="11 12" id="KW-0472">Membrane</keyword>
<keyword evidence="10 12" id="KW-1133">Transmembrane helix</keyword>
<evidence type="ECO:0000256" key="8">
    <source>
        <dbReference type="ARBA" id="ARBA00022741"/>
    </source>
</evidence>
<keyword evidence="5" id="KW-0328">Glycosyltransferase</keyword>
<dbReference type="GO" id="GO:0016020">
    <property type="term" value="C:membrane"/>
    <property type="evidence" value="ECO:0007669"/>
    <property type="project" value="UniProtKB-SubCell"/>
</dbReference>
<feature type="transmembrane region" description="Helical" evidence="12">
    <location>
        <begin position="19"/>
        <end position="39"/>
    </location>
</feature>
<keyword evidence="8" id="KW-0547">Nucleotide-binding</keyword>
<organism evidence="14 15">
    <name type="scientific">Saprolegnia diclina (strain VS20)</name>
    <dbReference type="NCBI Taxonomy" id="1156394"/>
    <lineage>
        <taxon>Eukaryota</taxon>
        <taxon>Sar</taxon>
        <taxon>Stramenopiles</taxon>
        <taxon>Oomycota</taxon>
        <taxon>Saprolegniomycetes</taxon>
        <taxon>Saprolegniales</taxon>
        <taxon>Saprolegniaceae</taxon>
        <taxon>Saprolegnia</taxon>
    </lineage>
</organism>
<sequence>MADAGADEVPRGMGRRPKLLAMLLGFWTVAAVCRMWYMVGFFDVDAELVPAKEYAMTEDSMAFIVYSSMWEESRFAERITAIRETWATTIPHLYCVQTKTPEFRLPAVTEARTKTSPGFTLLVPPASQASTPAMYAITKVFTDAPHHQWFYLAADSSYVIPSNLVHLVQGLDANEPYFLGHPLVLPTSGPYSWPKLNHLTFNSMAGLLLSRGAVNEYMAAVANGCHARCVACGEDLKIAFCLRERNVLALNTKEPGSGRDVLHIFSPGSLVNNPRVNGTYDYTPANCDWFQLYSIWPIHMSLDCCGTYSALFHYINAAEIRAIHALLYDVGPHVPKVDDSVTDVDLLRLIKVHAKQVYADFPSYTHPSYRRVRHLLLRQLQIAHVATWDSPVVKQVRAILDDERAHAGQTGVVT</sequence>
<dbReference type="Gene3D" id="3.90.550.50">
    <property type="match status" value="1"/>
</dbReference>
<keyword evidence="6" id="KW-0808">Transferase</keyword>
<dbReference type="Pfam" id="PF02434">
    <property type="entry name" value="Fringe"/>
    <property type="match status" value="1"/>
</dbReference>
<comment type="similarity">
    <text evidence="3">Belongs to the glycosyltransferase 31 family. Beta3-Gal-T subfamily.</text>
</comment>
<dbReference type="InterPro" id="IPR003378">
    <property type="entry name" value="Fringe-like_glycosylTrfase"/>
</dbReference>
<dbReference type="GO" id="GO:0016263">
    <property type="term" value="F:glycoprotein-N-acetylgalactosamine 3-beta-galactosyltransferase activity"/>
    <property type="evidence" value="ECO:0007669"/>
    <property type="project" value="UniProtKB-EC"/>
</dbReference>
<evidence type="ECO:0000256" key="7">
    <source>
        <dbReference type="ARBA" id="ARBA00022692"/>
    </source>
</evidence>
<evidence type="ECO:0000256" key="1">
    <source>
        <dbReference type="ARBA" id="ARBA00004606"/>
    </source>
</evidence>
<evidence type="ECO:0000256" key="12">
    <source>
        <dbReference type="SAM" id="Phobius"/>
    </source>
</evidence>
<evidence type="ECO:0000256" key="2">
    <source>
        <dbReference type="ARBA" id="ARBA00004922"/>
    </source>
</evidence>
<dbReference type="Proteomes" id="UP000030762">
    <property type="component" value="Unassembled WGS sequence"/>
</dbReference>
<evidence type="ECO:0000256" key="3">
    <source>
        <dbReference type="ARBA" id="ARBA00006462"/>
    </source>
</evidence>
<dbReference type="OrthoDB" id="414175at2759"/>
<evidence type="ECO:0000256" key="9">
    <source>
        <dbReference type="ARBA" id="ARBA00022968"/>
    </source>
</evidence>
<proteinExistence type="inferred from homology"/>
<dbReference type="VEuPathDB" id="FungiDB:SDRG_01365"/>